<evidence type="ECO:0000259" key="11">
    <source>
        <dbReference type="Pfam" id="PF20452"/>
    </source>
</evidence>
<dbReference type="Pfam" id="PF07887">
    <property type="entry name" value="Calmodulin_bind"/>
    <property type="match status" value="1"/>
</dbReference>
<dbReference type="InterPro" id="IPR012416">
    <property type="entry name" value="CBP60"/>
</dbReference>
<keyword evidence="13" id="KW-1185">Reference proteome</keyword>
<dbReference type="InterPro" id="IPR046830">
    <property type="entry name" value="Calmod_bind_M"/>
</dbReference>
<feature type="domain" description="Calmodulin binding protein-like N-terminal" evidence="9">
    <location>
        <begin position="270"/>
        <end position="414"/>
    </location>
</feature>
<feature type="domain" description="Calmodulin binding protein C-terminal" evidence="11">
    <location>
        <begin position="497"/>
        <end position="559"/>
    </location>
</feature>
<feature type="domain" description="Calmodulin binding protein central" evidence="10">
    <location>
        <begin position="428"/>
        <end position="491"/>
    </location>
</feature>
<evidence type="ECO:0000256" key="7">
    <source>
        <dbReference type="ARBA" id="ARBA00023242"/>
    </source>
</evidence>
<evidence type="ECO:0000256" key="6">
    <source>
        <dbReference type="ARBA" id="ARBA00023163"/>
    </source>
</evidence>
<reference evidence="12" key="1">
    <citation type="journal article" date="2022" name="Int. J. Mol. Sci.">
        <title>Draft Genome of Tanacetum Coccineum: Genomic Comparison of Closely Related Tanacetum-Family Plants.</title>
        <authorList>
            <person name="Yamashiro T."/>
            <person name="Shiraishi A."/>
            <person name="Nakayama K."/>
            <person name="Satake H."/>
        </authorList>
    </citation>
    <scope>NUCLEOTIDE SEQUENCE</scope>
</reference>
<organism evidence="12 13">
    <name type="scientific">Tanacetum coccineum</name>
    <dbReference type="NCBI Taxonomy" id="301880"/>
    <lineage>
        <taxon>Eukaryota</taxon>
        <taxon>Viridiplantae</taxon>
        <taxon>Streptophyta</taxon>
        <taxon>Embryophyta</taxon>
        <taxon>Tracheophyta</taxon>
        <taxon>Spermatophyta</taxon>
        <taxon>Magnoliopsida</taxon>
        <taxon>eudicotyledons</taxon>
        <taxon>Gunneridae</taxon>
        <taxon>Pentapetalae</taxon>
        <taxon>asterids</taxon>
        <taxon>campanulids</taxon>
        <taxon>Asterales</taxon>
        <taxon>Asteraceae</taxon>
        <taxon>Asteroideae</taxon>
        <taxon>Anthemideae</taxon>
        <taxon>Anthemidinae</taxon>
        <taxon>Tanacetum</taxon>
    </lineage>
</organism>
<feature type="compositionally biased region" description="Low complexity" evidence="8">
    <location>
        <begin position="645"/>
        <end position="657"/>
    </location>
</feature>
<reference evidence="12" key="2">
    <citation type="submission" date="2022-01" db="EMBL/GenBank/DDBJ databases">
        <authorList>
            <person name="Yamashiro T."/>
            <person name="Shiraishi A."/>
            <person name="Satake H."/>
            <person name="Nakayama K."/>
        </authorList>
    </citation>
    <scope>NUCLEOTIDE SEQUENCE</scope>
</reference>
<evidence type="ECO:0000256" key="2">
    <source>
        <dbReference type="ARBA" id="ARBA00007214"/>
    </source>
</evidence>
<dbReference type="Proteomes" id="UP001151760">
    <property type="component" value="Unassembled WGS sequence"/>
</dbReference>
<keyword evidence="6" id="KW-0804">Transcription</keyword>
<comment type="subcellular location">
    <subcellularLocation>
        <location evidence="1">Nucleus</location>
    </subcellularLocation>
</comment>
<keyword evidence="4" id="KW-0238">DNA-binding</keyword>
<proteinExistence type="inferred from homology"/>
<comment type="caution">
    <text evidence="12">The sequence shown here is derived from an EMBL/GenBank/DDBJ whole genome shotgun (WGS) entry which is preliminary data.</text>
</comment>
<dbReference type="Pfam" id="PF20451">
    <property type="entry name" value="Calmod_bind_M"/>
    <property type="match status" value="1"/>
</dbReference>
<dbReference type="PANTHER" id="PTHR31713:SF77">
    <property type="entry name" value="CALMODULIN-BINDING PROTEIN, REVERSE TRANSCRIPTASE, RNA-DEPENDENT DNA POLYMERASE-RELATED"/>
    <property type="match status" value="1"/>
</dbReference>
<keyword evidence="7" id="KW-0539">Nucleus</keyword>
<keyword evidence="3" id="KW-0805">Transcription regulation</keyword>
<evidence type="ECO:0000259" key="9">
    <source>
        <dbReference type="Pfam" id="PF07887"/>
    </source>
</evidence>
<feature type="region of interest" description="Disordered" evidence="8">
    <location>
        <begin position="602"/>
        <end position="657"/>
    </location>
</feature>
<evidence type="ECO:0000313" key="12">
    <source>
        <dbReference type="EMBL" id="GJS63747.1"/>
    </source>
</evidence>
<comment type="similarity">
    <text evidence="2">Belongs to the plant ACBP60 protein family.</text>
</comment>
<keyword evidence="5" id="KW-0010">Activator</keyword>
<evidence type="ECO:0000256" key="3">
    <source>
        <dbReference type="ARBA" id="ARBA00023015"/>
    </source>
</evidence>
<dbReference type="Pfam" id="PF20452">
    <property type="entry name" value="Calmod_bind_C"/>
    <property type="match status" value="1"/>
</dbReference>
<accession>A0ABQ4XG04</accession>
<gene>
    <name evidence="12" type="ORF">Tco_0678311</name>
</gene>
<protein>
    <submittedName>
        <fullName evidence="12">Calmodulin-binding protein 60 A-like protein</fullName>
    </submittedName>
</protein>
<evidence type="ECO:0000313" key="13">
    <source>
        <dbReference type="Proteomes" id="UP001151760"/>
    </source>
</evidence>
<dbReference type="InterPro" id="IPR046829">
    <property type="entry name" value="Calmod_bind_C"/>
</dbReference>
<evidence type="ECO:0000259" key="10">
    <source>
        <dbReference type="Pfam" id="PF20451"/>
    </source>
</evidence>
<name>A0ABQ4XG04_9ASTR</name>
<dbReference type="PANTHER" id="PTHR31713">
    <property type="entry name" value="OS02G0177800 PROTEIN"/>
    <property type="match status" value="1"/>
</dbReference>
<evidence type="ECO:0000256" key="8">
    <source>
        <dbReference type="SAM" id="MobiDB-lite"/>
    </source>
</evidence>
<feature type="compositionally biased region" description="Polar residues" evidence="8">
    <location>
        <begin position="602"/>
        <end position="621"/>
    </location>
</feature>
<dbReference type="EMBL" id="BQNB010009453">
    <property type="protein sequence ID" value="GJS63747.1"/>
    <property type="molecule type" value="Genomic_DNA"/>
</dbReference>
<evidence type="ECO:0000256" key="5">
    <source>
        <dbReference type="ARBA" id="ARBA00023159"/>
    </source>
</evidence>
<sequence>MRAWVVNGHLLKLGGGRTNCTGCESALENMHYSQMIRFDNAKEARSHNLVSCLLQKHIILKVEDDFVHIEPRLCKFGDKLNMEHLKVEVACLYFFKLYKENRSRGWIVKRLMKLYVDCCNDLFQPPNLILLKKVSKDEIDVVDCGLEDVYEVQVGLKWVRYVEAALNSATVVLPYLVPFEGENNHGSGGSMTPIVELESVNASKDCVHRVQMELMIRLYKETIFPMMCAEFNAKQRKYLSMTGEKFGVNLLAGMTWNINHATSTSEPQALQLRFLNGISTPVATGNYIKGKDNEPFVLALVDVISGETVTTGIGASTEVEIVVLDGNSSNDEADNWSYDEFNNKIISEWNGKKVLQGNTIMSINEGIVVLDKISFTHNSAWKGNRKCRLGARIVNSVYSPSVKTAKTESFPVMDRRKFMYNKHPNPSLFDHVYRLYMINFRGKCYKRLSKASVKTVMDLLTLNAINPERLIDILKVHPNTWKAIMDHAQKCKDDRGIYLYHHPMDVQKSNGVVFNVSGTLVGIIAESQFFPSDKLPNAKKSDAEELILLSSENWKEVIPFKDQASLINHIQSHTKLNSFQYGLRVVIPQTIDTLDHISLTSSPRVITPSFPNKNNGQSQSPKRPASEHAISNSPKKPRDDHLQMSPSTPTSSTSRTTYSLNATKTFNKSQNPTNLENSDLFTNGVTLDDVCSQFLDLSQHDIPTQRWNMVCYVVGWISILSKVRKRRTASNDEMVYVIESSIGHVAT</sequence>
<dbReference type="InterPro" id="IPR046831">
    <property type="entry name" value="Calmodulin_bind_N"/>
</dbReference>
<evidence type="ECO:0000256" key="4">
    <source>
        <dbReference type="ARBA" id="ARBA00023125"/>
    </source>
</evidence>
<evidence type="ECO:0000256" key="1">
    <source>
        <dbReference type="ARBA" id="ARBA00004123"/>
    </source>
</evidence>